<dbReference type="Gene3D" id="3.40.30.10">
    <property type="entry name" value="Glutaredoxin"/>
    <property type="match status" value="2"/>
</dbReference>
<accession>A0A3B0XG40</accession>
<name>A0A3B0XG40_9ZZZZ</name>
<dbReference type="InterPro" id="IPR012336">
    <property type="entry name" value="Thioredoxin-like_fold"/>
</dbReference>
<gene>
    <name evidence="2" type="ORF">MNBD_GAMMA09-3604</name>
</gene>
<reference evidence="2" key="1">
    <citation type="submission" date="2018-06" db="EMBL/GenBank/DDBJ databases">
        <authorList>
            <person name="Zhirakovskaya E."/>
        </authorList>
    </citation>
    <scope>NUCLEOTIDE SEQUENCE</scope>
</reference>
<dbReference type="EMBL" id="UOFI01000022">
    <property type="protein sequence ID" value="VAW62402.1"/>
    <property type="molecule type" value="Genomic_DNA"/>
</dbReference>
<dbReference type="PROSITE" id="PS51352">
    <property type="entry name" value="THIOREDOXIN_2"/>
    <property type="match status" value="1"/>
</dbReference>
<dbReference type="InterPro" id="IPR013766">
    <property type="entry name" value="Thioredoxin_domain"/>
</dbReference>
<feature type="domain" description="Thioredoxin" evidence="1">
    <location>
        <begin position="41"/>
        <end position="196"/>
    </location>
</feature>
<proteinExistence type="predicted"/>
<dbReference type="Pfam" id="PF13098">
    <property type="entry name" value="Thioredoxin_2"/>
    <property type="match status" value="2"/>
</dbReference>
<dbReference type="SUPFAM" id="SSF52833">
    <property type="entry name" value="Thioredoxin-like"/>
    <property type="match status" value="2"/>
</dbReference>
<sequence length="377" mass="43179">MIITPPETAISRKDKLITQVDMTLTTRAFLSGLILLISLLSTAGTRAANTHEDALEFDDFPLSEALSLPDWFSLSFLDLKESLNEAIDDGKKGMIIYFGRKDCAYCKTLLEVNWGDPAIVRYTRQHFNVIAVDVTGARTVTDFDGKTMSEREYSAYRKTNFTPTLVFYNAKGQVTLKLSGYRPVYQFRAALEYAADAHYNREPFRKYLARAEASLSFGSEEINEKDFFSPPPYNLDRTHTRLAKIKSKPLVVFFEHPRCHACDVFHGGTLSHSEILSQFDRLAAVQLNTLQDTPVITPKGKRTTAREWANELNLTFAPALLFFDDNGNEILRVESVIQLYRLKNVLRYIIGEKYREFPTFQSWLHHYRSQLKSSRKP</sequence>
<organism evidence="2">
    <name type="scientific">hydrothermal vent metagenome</name>
    <dbReference type="NCBI Taxonomy" id="652676"/>
    <lineage>
        <taxon>unclassified sequences</taxon>
        <taxon>metagenomes</taxon>
        <taxon>ecological metagenomes</taxon>
    </lineage>
</organism>
<evidence type="ECO:0000259" key="1">
    <source>
        <dbReference type="PROSITE" id="PS51352"/>
    </source>
</evidence>
<protein>
    <recommendedName>
        <fullName evidence="1">Thioredoxin domain-containing protein</fullName>
    </recommendedName>
</protein>
<dbReference type="InterPro" id="IPR036249">
    <property type="entry name" value="Thioredoxin-like_sf"/>
</dbReference>
<evidence type="ECO:0000313" key="2">
    <source>
        <dbReference type="EMBL" id="VAW62402.1"/>
    </source>
</evidence>
<dbReference type="AlphaFoldDB" id="A0A3B0XG40"/>